<keyword evidence="1" id="KW-1133">Transmembrane helix</keyword>
<accession>W4Q9E2</accession>
<feature type="transmembrane region" description="Helical" evidence="1">
    <location>
        <begin position="66"/>
        <end position="86"/>
    </location>
</feature>
<dbReference type="PANTHER" id="PTHR40031:SF1">
    <property type="entry name" value="MEMBRANE-BOUND METAL-DEPENDENT HYDROLASE"/>
    <property type="match status" value="1"/>
</dbReference>
<name>W4Q9E2_9BACI</name>
<keyword evidence="3" id="KW-1185">Reference proteome</keyword>
<dbReference type="EMBL" id="BAUT01000094">
    <property type="protein sequence ID" value="GAE28293.1"/>
    <property type="molecule type" value="Genomic_DNA"/>
</dbReference>
<sequence>MDTVTHTLFGLTTYGAVNKEEMDRNTKRALLFSALVGSQIPDIDVIANVTETGRIMEQMWHRGLTHSFFIAPLWALLIYFVAYLIWKRKDHMIFFLALINVLIHNTSDSLNAWGTGLFEPFSQVRVTFGVISIVDFVIWAIILAGYVIKRMKNSFPSYRIWRLVWVAIVLHVTVQSVQGFVIYQEAKEQFEEVALSASFLPGHFSVIGKNEELVSLATATVWGGRNEQEVIVSVEEANLEPLFEENPKAEVLMTWSPFVVVVETDQKLGIYDPRFYRNGSSFLFEYIEKR</sequence>
<keyword evidence="1" id="KW-0812">Transmembrane</keyword>
<proteinExistence type="predicted"/>
<dbReference type="RefSeq" id="WP_034750820.1">
    <property type="nucleotide sequence ID" value="NZ_BAUT01000094.1"/>
</dbReference>
<evidence type="ECO:0000313" key="3">
    <source>
        <dbReference type="Proteomes" id="UP000018890"/>
    </source>
</evidence>
<dbReference type="OrthoDB" id="245523at2"/>
<organism evidence="2 3">
    <name type="scientific">Halalkalibacter wakoensis JCM 9140</name>
    <dbReference type="NCBI Taxonomy" id="1236970"/>
    <lineage>
        <taxon>Bacteria</taxon>
        <taxon>Bacillati</taxon>
        <taxon>Bacillota</taxon>
        <taxon>Bacilli</taxon>
        <taxon>Bacillales</taxon>
        <taxon>Bacillaceae</taxon>
        <taxon>Halalkalibacter</taxon>
    </lineage>
</organism>
<evidence type="ECO:0000256" key="1">
    <source>
        <dbReference type="SAM" id="Phobius"/>
    </source>
</evidence>
<reference evidence="2" key="1">
    <citation type="journal article" date="2014" name="Genome Announc.">
        <title>Draft Genome Sequences of Three Alkaliphilic Bacillus Strains, Bacillus wakoensis JCM 9140T, Bacillus akibai JCM 9157T, and Bacillus hemicellulosilyticus JCM 9152T.</title>
        <authorList>
            <person name="Yuki M."/>
            <person name="Oshima K."/>
            <person name="Suda W."/>
            <person name="Oshida Y."/>
            <person name="Kitamura K."/>
            <person name="Iida T."/>
            <person name="Hattori M."/>
            <person name="Ohkuma M."/>
        </authorList>
    </citation>
    <scope>NUCLEOTIDE SEQUENCE [LARGE SCALE GENOMIC DNA]</scope>
    <source>
        <strain evidence="2">JCM 9140</strain>
    </source>
</reference>
<protein>
    <recommendedName>
        <fullName evidence="4">Membrane-bound metal-dependent hydrolase</fullName>
    </recommendedName>
</protein>
<dbReference type="Proteomes" id="UP000018890">
    <property type="component" value="Unassembled WGS sequence"/>
</dbReference>
<keyword evidence="1" id="KW-0472">Membrane</keyword>
<feature type="transmembrane region" description="Helical" evidence="1">
    <location>
        <begin position="126"/>
        <end position="148"/>
    </location>
</feature>
<comment type="caution">
    <text evidence="2">The sequence shown here is derived from an EMBL/GenBank/DDBJ whole genome shotgun (WGS) entry which is preliminary data.</text>
</comment>
<evidence type="ECO:0000313" key="2">
    <source>
        <dbReference type="EMBL" id="GAE28293.1"/>
    </source>
</evidence>
<dbReference type="InterPro" id="IPR053170">
    <property type="entry name" value="Transcription_regulator"/>
</dbReference>
<dbReference type="InterPro" id="IPR007404">
    <property type="entry name" value="YdjM-like"/>
</dbReference>
<gene>
    <name evidence="2" type="ORF">JCM9140_4508</name>
</gene>
<dbReference type="STRING" id="1236970.JCM9140_4508"/>
<evidence type="ECO:0008006" key="4">
    <source>
        <dbReference type="Google" id="ProtNLM"/>
    </source>
</evidence>
<feature type="transmembrane region" description="Helical" evidence="1">
    <location>
        <begin position="160"/>
        <end position="183"/>
    </location>
</feature>
<dbReference type="AlphaFoldDB" id="W4Q9E2"/>
<dbReference type="Pfam" id="PF04307">
    <property type="entry name" value="YdjM"/>
    <property type="match status" value="1"/>
</dbReference>
<dbReference type="PANTHER" id="PTHR40031">
    <property type="entry name" value="HYPOTHETICAL MEMBRANE SPANNING PROTEIN"/>
    <property type="match status" value="1"/>
</dbReference>